<organism evidence="3 4">
    <name type="scientific">Ambispora leptoticha</name>
    <dbReference type="NCBI Taxonomy" id="144679"/>
    <lineage>
        <taxon>Eukaryota</taxon>
        <taxon>Fungi</taxon>
        <taxon>Fungi incertae sedis</taxon>
        <taxon>Mucoromycota</taxon>
        <taxon>Glomeromycotina</taxon>
        <taxon>Glomeromycetes</taxon>
        <taxon>Archaeosporales</taxon>
        <taxon>Ambisporaceae</taxon>
        <taxon>Ambispora</taxon>
    </lineage>
</organism>
<protein>
    <submittedName>
        <fullName evidence="3">4818_t:CDS:1</fullName>
    </submittedName>
</protein>
<evidence type="ECO:0000313" key="4">
    <source>
        <dbReference type="Proteomes" id="UP000789508"/>
    </source>
</evidence>
<sequence length="254" mass="28002">SAFQNIERLLCGTSVNHPCCDDRAPSGSAEPSEDKRKRVSTIFALSQVKDFSSTLKSLRKELSQLELNRMDIGRKVLARVRSSLSLNKALRATNFANTTITPENAIPPGEAKKKTLGISLHSRKLFFREPDTVTASITEPSSEDNPEITPYTAKPQHRNGERTLPAGLLAERSGLLFACMAHNTRNAAANIALSGASVILAADRQPLPPFRRNANHTRYNLANGLLSVVTPESVPREYGICWWYMIQSVKSNNM</sequence>
<feature type="coiled-coil region" evidence="1">
    <location>
        <begin position="48"/>
        <end position="75"/>
    </location>
</feature>
<proteinExistence type="predicted"/>
<keyword evidence="4" id="KW-1185">Reference proteome</keyword>
<keyword evidence="1" id="KW-0175">Coiled coil</keyword>
<dbReference type="Proteomes" id="UP000789508">
    <property type="component" value="Unassembled WGS sequence"/>
</dbReference>
<dbReference type="EMBL" id="CAJVPS010009895">
    <property type="protein sequence ID" value="CAG8653966.1"/>
    <property type="molecule type" value="Genomic_DNA"/>
</dbReference>
<accession>A0A9N9H527</accession>
<reference evidence="3" key="1">
    <citation type="submission" date="2021-06" db="EMBL/GenBank/DDBJ databases">
        <authorList>
            <person name="Kallberg Y."/>
            <person name="Tangrot J."/>
            <person name="Rosling A."/>
        </authorList>
    </citation>
    <scope>NUCLEOTIDE SEQUENCE</scope>
    <source>
        <strain evidence="3">FL130A</strain>
    </source>
</reference>
<dbReference type="AlphaFoldDB" id="A0A9N9H527"/>
<dbReference type="OrthoDB" id="2447718at2759"/>
<comment type="caution">
    <text evidence="3">The sequence shown here is derived from an EMBL/GenBank/DDBJ whole genome shotgun (WGS) entry which is preliminary data.</text>
</comment>
<evidence type="ECO:0000313" key="3">
    <source>
        <dbReference type="EMBL" id="CAG8653966.1"/>
    </source>
</evidence>
<feature type="non-terminal residue" evidence="3">
    <location>
        <position position="1"/>
    </location>
</feature>
<evidence type="ECO:0000256" key="1">
    <source>
        <dbReference type="SAM" id="Coils"/>
    </source>
</evidence>
<evidence type="ECO:0000256" key="2">
    <source>
        <dbReference type="SAM" id="MobiDB-lite"/>
    </source>
</evidence>
<name>A0A9N9H527_9GLOM</name>
<gene>
    <name evidence="3" type="ORF">ALEPTO_LOCUS10108</name>
</gene>
<feature type="region of interest" description="Disordered" evidence="2">
    <location>
        <begin position="136"/>
        <end position="160"/>
    </location>
</feature>